<evidence type="ECO:0000313" key="3">
    <source>
        <dbReference type="EMBL" id="KAF6464158.1"/>
    </source>
</evidence>
<reference evidence="3 4" key="1">
    <citation type="journal article" date="2020" name="Nature">
        <title>Six reference-quality genomes reveal evolution of bat adaptations.</title>
        <authorList>
            <person name="Jebb D."/>
            <person name="Huang Z."/>
            <person name="Pippel M."/>
            <person name="Hughes G.M."/>
            <person name="Lavrichenko K."/>
            <person name="Devanna P."/>
            <person name="Winkler S."/>
            <person name="Jermiin L.S."/>
            <person name="Skirmuntt E.C."/>
            <person name="Katzourakis A."/>
            <person name="Burkitt-Gray L."/>
            <person name="Ray D.A."/>
            <person name="Sullivan K.A.M."/>
            <person name="Roscito J.G."/>
            <person name="Kirilenko B.M."/>
            <person name="Davalos L.M."/>
            <person name="Corthals A.P."/>
            <person name="Power M.L."/>
            <person name="Jones G."/>
            <person name="Ransome R.D."/>
            <person name="Dechmann D.K.N."/>
            <person name="Locatelli A.G."/>
            <person name="Puechmaille S.J."/>
            <person name="Fedrigo O."/>
            <person name="Jarvis E.D."/>
            <person name="Hiller M."/>
            <person name="Vernes S.C."/>
            <person name="Myers E.W."/>
            <person name="Teeling E.C."/>
        </authorList>
    </citation>
    <scope>NUCLEOTIDE SEQUENCE [LARGE SCALE GENOMIC DNA]</scope>
    <source>
        <strain evidence="3">MRouAeg1</strain>
        <tissue evidence="3">Muscle</tissue>
    </source>
</reference>
<comment type="caution">
    <text evidence="3">The sequence shown here is derived from an EMBL/GenBank/DDBJ whole genome shotgun (WGS) entry which is preliminary data.</text>
</comment>
<sequence>MWAALVLACISSLSLSECQVASQNPGYSALSETRDDSVKKQASGETTGSLFNHTSEERGAAAASAVTLATGTSAASAGPAAAPAGPAPRTDAYERYRKKGYTQVDYLINGMYADSEM</sequence>
<name>A0A7J8GW49_ROUAE</name>
<evidence type="ECO:0000256" key="2">
    <source>
        <dbReference type="SAM" id="SignalP"/>
    </source>
</evidence>
<dbReference type="AlphaFoldDB" id="A0A7J8GW49"/>
<dbReference type="Proteomes" id="UP000593571">
    <property type="component" value="Unassembled WGS sequence"/>
</dbReference>
<keyword evidence="4" id="KW-1185">Reference proteome</keyword>
<keyword evidence="2" id="KW-0732">Signal</keyword>
<accession>A0A7J8GW49</accession>
<feature type="region of interest" description="Disordered" evidence="1">
    <location>
        <begin position="24"/>
        <end position="56"/>
    </location>
</feature>
<feature type="chain" id="PRO_5029502740" evidence="2">
    <location>
        <begin position="19"/>
        <end position="117"/>
    </location>
</feature>
<proteinExistence type="predicted"/>
<organism evidence="3 4">
    <name type="scientific">Rousettus aegyptiacus</name>
    <name type="common">Egyptian fruit bat</name>
    <name type="synonym">Pteropus aegyptiacus</name>
    <dbReference type="NCBI Taxonomy" id="9407"/>
    <lineage>
        <taxon>Eukaryota</taxon>
        <taxon>Metazoa</taxon>
        <taxon>Chordata</taxon>
        <taxon>Craniata</taxon>
        <taxon>Vertebrata</taxon>
        <taxon>Euteleostomi</taxon>
        <taxon>Mammalia</taxon>
        <taxon>Eutheria</taxon>
        <taxon>Laurasiatheria</taxon>
        <taxon>Chiroptera</taxon>
        <taxon>Yinpterochiroptera</taxon>
        <taxon>Pteropodoidea</taxon>
        <taxon>Pteropodidae</taxon>
        <taxon>Rousettinae</taxon>
        <taxon>Rousettus</taxon>
    </lineage>
</organism>
<dbReference type="Pfam" id="PF17823">
    <property type="entry name" value="DUF5585"/>
    <property type="match status" value="2"/>
</dbReference>
<evidence type="ECO:0000256" key="1">
    <source>
        <dbReference type="SAM" id="MobiDB-lite"/>
    </source>
</evidence>
<feature type="compositionally biased region" description="Polar residues" evidence="1">
    <location>
        <begin position="43"/>
        <end position="53"/>
    </location>
</feature>
<evidence type="ECO:0000313" key="4">
    <source>
        <dbReference type="Proteomes" id="UP000593571"/>
    </source>
</evidence>
<gene>
    <name evidence="3" type="ORF">HJG63_001653</name>
</gene>
<protein>
    <submittedName>
        <fullName evidence="3">Uncharacterized protein</fullName>
    </submittedName>
</protein>
<feature type="signal peptide" evidence="2">
    <location>
        <begin position="1"/>
        <end position="18"/>
    </location>
</feature>
<dbReference type="EMBL" id="JACASE010000005">
    <property type="protein sequence ID" value="KAF6464158.1"/>
    <property type="molecule type" value="Genomic_DNA"/>
</dbReference>
<dbReference type="InterPro" id="IPR041056">
    <property type="entry name" value="DUF5585"/>
</dbReference>